<sequence length="107" mass="11830">MAAKELHNATNTWPKLNTCISNLLVSLFIAHDHYPTVTFTSAVIGPPSMGIVLLLGSVGYRLPCVTEYSGHLKQATRSTDQIVVHFPLAEHLISNFENRSTPTLLHY</sequence>
<accession>A0A1A9VTQ2</accession>
<evidence type="ECO:0000313" key="1">
    <source>
        <dbReference type="EnsemblMetazoa" id="GAUT047230-PA"/>
    </source>
</evidence>
<proteinExistence type="predicted"/>
<dbReference type="EnsemblMetazoa" id="GAUT047230-RA">
    <property type="protein sequence ID" value="GAUT047230-PA"/>
    <property type="gene ID" value="GAUT047230"/>
</dbReference>
<evidence type="ECO:0000313" key="2">
    <source>
        <dbReference type="Proteomes" id="UP000078200"/>
    </source>
</evidence>
<dbReference type="AlphaFoldDB" id="A0A1A9VTQ2"/>
<protein>
    <submittedName>
        <fullName evidence="1">Uncharacterized protein</fullName>
    </submittedName>
</protein>
<dbReference type="Proteomes" id="UP000078200">
    <property type="component" value="Unassembled WGS sequence"/>
</dbReference>
<keyword evidence="2" id="KW-1185">Reference proteome</keyword>
<dbReference type="VEuPathDB" id="VectorBase:GAUT047230"/>
<name>A0A1A9VTQ2_GLOAU</name>
<organism evidence="1 2">
    <name type="scientific">Glossina austeni</name>
    <name type="common">Savannah tsetse fly</name>
    <dbReference type="NCBI Taxonomy" id="7395"/>
    <lineage>
        <taxon>Eukaryota</taxon>
        <taxon>Metazoa</taxon>
        <taxon>Ecdysozoa</taxon>
        <taxon>Arthropoda</taxon>
        <taxon>Hexapoda</taxon>
        <taxon>Insecta</taxon>
        <taxon>Pterygota</taxon>
        <taxon>Neoptera</taxon>
        <taxon>Endopterygota</taxon>
        <taxon>Diptera</taxon>
        <taxon>Brachycera</taxon>
        <taxon>Muscomorpha</taxon>
        <taxon>Hippoboscoidea</taxon>
        <taxon>Glossinidae</taxon>
        <taxon>Glossina</taxon>
    </lineage>
</organism>
<reference evidence="1" key="1">
    <citation type="submission" date="2020-05" db="UniProtKB">
        <authorList>
            <consortium name="EnsemblMetazoa"/>
        </authorList>
    </citation>
    <scope>IDENTIFICATION</scope>
    <source>
        <strain evidence="1">TTRI</strain>
    </source>
</reference>